<comment type="caution">
    <text evidence="2">The sequence shown here is derived from an EMBL/GenBank/DDBJ whole genome shotgun (WGS) entry which is preliminary data.</text>
</comment>
<dbReference type="AlphaFoldDB" id="A0A8J7M3L4"/>
<dbReference type="EMBL" id="JAEHHL010000001">
    <property type="protein sequence ID" value="MBK0397568.1"/>
    <property type="molecule type" value="Genomic_DNA"/>
</dbReference>
<keyword evidence="3" id="KW-1185">Reference proteome</keyword>
<feature type="chain" id="PRO_5035151455" description="Lipoprotein" evidence="1">
    <location>
        <begin position="27"/>
        <end position="148"/>
    </location>
</feature>
<dbReference type="PROSITE" id="PS51257">
    <property type="entry name" value="PROKAR_LIPOPROTEIN"/>
    <property type="match status" value="1"/>
</dbReference>
<evidence type="ECO:0008006" key="4">
    <source>
        <dbReference type="Google" id="ProtNLM"/>
    </source>
</evidence>
<evidence type="ECO:0000256" key="1">
    <source>
        <dbReference type="SAM" id="SignalP"/>
    </source>
</evidence>
<gene>
    <name evidence="2" type="ORF">H0I76_00060</name>
</gene>
<evidence type="ECO:0000313" key="3">
    <source>
        <dbReference type="Proteomes" id="UP000655420"/>
    </source>
</evidence>
<sequence>MRLRRSPLILPALVLAALLGGCSLFGGDDESEAEAAAIAARQPEPMQALRKIEIGRTRDGYAITAYGTAPTTGYGAPSLRPRRDGQPGPDGYIDFDFVAVPPDPALNMPQGTLTAREIRADAQLIASRMRGVTGFRVHTLSNSGQVDF</sequence>
<protein>
    <recommendedName>
        <fullName evidence="4">Lipoprotein</fullName>
    </recommendedName>
</protein>
<dbReference type="Proteomes" id="UP000655420">
    <property type="component" value="Unassembled WGS sequence"/>
</dbReference>
<organism evidence="2 3">
    <name type="scientific">Thermohalobaculum xanthum</name>
    <dbReference type="NCBI Taxonomy" id="2753746"/>
    <lineage>
        <taxon>Bacteria</taxon>
        <taxon>Pseudomonadati</taxon>
        <taxon>Pseudomonadota</taxon>
        <taxon>Alphaproteobacteria</taxon>
        <taxon>Rhodobacterales</taxon>
        <taxon>Paracoccaceae</taxon>
        <taxon>Thermohalobaculum</taxon>
    </lineage>
</organism>
<feature type="signal peptide" evidence="1">
    <location>
        <begin position="1"/>
        <end position="26"/>
    </location>
</feature>
<proteinExistence type="predicted"/>
<accession>A0A8J7M3L4</accession>
<name>A0A8J7M3L4_9RHOB</name>
<evidence type="ECO:0000313" key="2">
    <source>
        <dbReference type="EMBL" id="MBK0397568.1"/>
    </source>
</evidence>
<dbReference type="RefSeq" id="WP_200605492.1">
    <property type="nucleotide sequence ID" value="NZ_JAEHHL010000001.1"/>
</dbReference>
<reference evidence="2" key="1">
    <citation type="submission" date="2020-12" db="EMBL/GenBank/DDBJ databases">
        <title>Bacterial taxonomy.</title>
        <authorList>
            <person name="Pan X."/>
        </authorList>
    </citation>
    <scope>NUCLEOTIDE SEQUENCE</scope>
    <source>
        <strain evidence="2">M0105</strain>
    </source>
</reference>
<keyword evidence="1" id="KW-0732">Signal</keyword>